<sequence length="126" mass="13431">MPQNPLRQWCRGNGKTMVAEVMKREHPGVKILSESSHSKHVICKEIHKQRGNSDLVALGVSKSRVSTSVVRQVDASSSVDGLLLMRVLDVPATGKESALRCGSVFVNPDSGKAISSGFTGSGAEET</sequence>
<protein>
    <submittedName>
        <fullName evidence="1">Uncharacterized protein</fullName>
    </submittedName>
</protein>
<evidence type="ECO:0000313" key="2">
    <source>
        <dbReference type="Proteomes" id="UP001459277"/>
    </source>
</evidence>
<proteinExistence type="predicted"/>
<organism evidence="1 2">
    <name type="scientific">Lithocarpus litseifolius</name>
    <dbReference type="NCBI Taxonomy" id="425828"/>
    <lineage>
        <taxon>Eukaryota</taxon>
        <taxon>Viridiplantae</taxon>
        <taxon>Streptophyta</taxon>
        <taxon>Embryophyta</taxon>
        <taxon>Tracheophyta</taxon>
        <taxon>Spermatophyta</taxon>
        <taxon>Magnoliopsida</taxon>
        <taxon>eudicotyledons</taxon>
        <taxon>Gunneridae</taxon>
        <taxon>Pentapetalae</taxon>
        <taxon>rosids</taxon>
        <taxon>fabids</taxon>
        <taxon>Fagales</taxon>
        <taxon>Fagaceae</taxon>
        <taxon>Lithocarpus</taxon>
    </lineage>
</organism>
<keyword evidence="2" id="KW-1185">Reference proteome</keyword>
<comment type="caution">
    <text evidence="1">The sequence shown here is derived from an EMBL/GenBank/DDBJ whole genome shotgun (WGS) entry which is preliminary data.</text>
</comment>
<dbReference type="AlphaFoldDB" id="A0AAW2CMV9"/>
<dbReference type="EMBL" id="JAZDWU010000006">
    <property type="protein sequence ID" value="KAK9999148.1"/>
    <property type="molecule type" value="Genomic_DNA"/>
</dbReference>
<reference evidence="1 2" key="1">
    <citation type="submission" date="2024-01" db="EMBL/GenBank/DDBJ databases">
        <title>A telomere-to-telomere, gap-free genome of sweet tea (Lithocarpus litseifolius).</title>
        <authorList>
            <person name="Zhou J."/>
        </authorList>
    </citation>
    <scope>NUCLEOTIDE SEQUENCE [LARGE SCALE GENOMIC DNA]</scope>
    <source>
        <strain evidence="1">Zhou-2022a</strain>
        <tissue evidence="1">Leaf</tissue>
    </source>
</reference>
<accession>A0AAW2CMV9</accession>
<name>A0AAW2CMV9_9ROSI</name>
<evidence type="ECO:0000313" key="1">
    <source>
        <dbReference type="EMBL" id="KAK9999148.1"/>
    </source>
</evidence>
<dbReference type="Proteomes" id="UP001459277">
    <property type="component" value="Unassembled WGS sequence"/>
</dbReference>
<gene>
    <name evidence="1" type="ORF">SO802_018751</name>
</gene>